<gene>
    <name evidence="2" type="ORF">ODALV1_LOCUS271</name>
</gene>
<name>A0ABP1PI59_9HEXA</name>
<dbReference type="SMART" id="SM00696">
    <property type="entry name" value="DM9"/>
    <property type="match status" value="1"/>
</dbReference>
<organism evidence="2 3">
    <name type="scientific">Orchesella dallaii</name>
    <dbReference type="NCBI Taxonomy" id="48710"/>
    <lineage>
        <taxon>Eukaryota</taxon>
        <taxon>Metazoa</taxon>
        <taxon>Ecdysozoa</taxon>
        <taxon>Arthropoda</taxon>
        <taxon>Hexapoda</taxon>
        <taxon>Collembola</taxon>
        <taxon>Entomobryomorpha</taxon>
        <taxon>Entomobryoidea</taxon>
        <taxon>Orchesellidae</taxon>
        <taxon>Orchesellinae</taxon>
        <taxon>Orchesella</taxon>
    </lineage>
</organism>
<dbReference type="PANTHER" id="PTHR31649:SF1">
    <property type="entry name" value="FARNESOIC ACID O-METHYL TRANSFERASE DOMAIN-CONTAINING PROTEIN"/>
    <property type="match status" value="1"/>
</dbReference>
<evidence type="ECO:0000256" key="1">
    <source>
        <dbReference type="SAM" id="SignalP"/>
    </source>
</evidence>
<keyword evidence="3" id="KW-1185">Reference proteome</keyword>
<evidence type="ECO:0000313" key="2">
    <source>
        <dbReference type="EMBL" id="CAL8068436.1"/>
    </source>
</evidence>
<evidence type="ECO:0000313" key="3">
    <source>
        <dbReference type="Proteomes" id="UP001642540"/>
    </source>
</evidence>
<dbReference type="InterPro" id="IPR006616">
    <property type="entry name" value="DM9_repeat"/>
</dbReference>
<reference evidence="2 3" key="1">
    <citation type="submission" date="2024-08" db="EMBL/GenBank/DDBJ databases">
        <authorList>
            <person name="Cucini C."/>
            <person name="Frati F."/>
        </authorList>
    </citation>
    <scope>NUCLEOTIDE SEQUENCE [LARGE SCALE GENOMIC DNA]</scope>
</reference>
<keyword evidence="1" id="KW-0732">Signal</keyword>
<proteinExistence type="predicted"/>
<comment type="caution">
    <text evidence="2">The sequence shown here is derived from an EMBL/GenBank/DDBJ whole genome shotgun (WGS) entry which is preliminary data.</text>
</comment>
<accession>A0ABP1PI59</accession>
<dbReference type="Proteomes" id="UP001642540">
    <property type="component" value="Unassembled WGS sequence"/>
</dbReference>
<dbReference type="Pfam" id="PF11901">
    <property type="entry name" value="DM9"/>
    <property type="match status" value="1"/>
</dbReference>
<dbReference type="EMBL" id="CAXLJM020000001">
    <property type="protein sequence ID" value="CAL8068436.1"/>
    <property type="molecule type" value="Genomic_DNA"/>
</dbReference>
<dbReference type="PANTHER" id="PTHR31649">
    <property type="entry name" value="AGAP009604-PA"/>
    <property type="match status" value="1"/>
</dbReference>
<sequence length="187" mass="20553">MAKLIIILALLCVTTFGEDFDTQNSGIHSGFQPDALEWIDIDRITQLTTLISVQSGSIKSYVARGRLLGTKGTQWVPGRAFKTGSKSAFVAHLSFRYLEHQQESDFQVLVTKPEATRWIEVYAIPEHAVVGGRDPDTLELTLVCQAIHNGTLVIGKMLSNYRNCHVASNGTEYVSSSSVKVLVANND</sequence>
<protein>
    <submittedName>
        <fullName evidence="2">Uncharacterized protein</fullName>
    </submittedName>
</protein>
<feature type="chain" id="PRO_5046415575" evidence="1">
    <location>
        <begin position="18"/>
        <end position="187"/>
    </location>
</feature>
<feature type="signal peptide" evidence="1">
    <location>
        <begin position="1"/>
        <end position="17"/>
    </location>
</feature>